<name>A0A3E1NXU2_9BACT</name>
<keyword evidence="3" id="KW-1185">Reference proteome</keyword>
<protein>
    <submittedName>
        <fullName evidence="2">Uncharacterized protein</fullName>
    </submittedName>
</protein>
<evidence type="ECO:0000313" key="2">
    <source>
        <dbReference type="EMBL" id="RFM32743.1"/>
    </source>
</evidence>
<keyword evidence="1" id="KW-0472">Membrane</keyword>
<dbReference type="InterPro" id="IPR057695">
    <property type="entry name" value="DUF7935"/>
</dbReference>
<comment type="caution">
    <text evidence="2">The sequence shown here is derived from an EMBL/GenBank/DDBJ whole genome shotgun (WGS) entry which is preliminary data.</text>
</comment>
<keyword evidence="1" id="KW-1133">Transmembrane helix</keyword>
<organism evidence="2 3">
    <name type="scientific">Chitinophaga silvisoli</name>
    <dbReference type="NCBI Taxonomy" id="2291814"/>
    <lineage>
        <taxon>Bacteria</taxon>
        <taxon>Pseudomonadati</taxon>
        <taxon>Bacteroidota</taxon>
        <taxon>Chitinophagia</taxon>
        <taxon>Chitinophagales</taxon>
        <taxon>Chitinophagaceae</taxon>
        <taxon>Chitinophaga</taxon>
    </lineage>
</organism>
<reference evidence="2 3" key="1">
    <citation type="submission" date="2018-08" db="EMBL/GenBank/DDBJ databases">
        <title>Chitinophaga sp. K20C18050901, a novel bacterium isolated from forest soil.</title>
        <authorList>
            <person name="Wang C."/>
        </authorList>
    </citation>
    <scope>NUCLEOTIDE SEQUENCE [LARGE SCALE GENOMIC DNA]</scope>
    <source>
        <strain evidence="2 3">K20C18050901</strain>
    </source>
</reference>
<dbReference type="EMBL" id="QTJV01000009">
    <property type="protein sequence ID" value="RFM32743.1"/>
    <property type="molecule type" value="Genomic_DNA"/>
</dbReference>
<evidence type="ECO:0000256" key="1">
    <source>
        <dbReference type="SAM" id="Phobius"/>
    </source>
</evidence>
<gene>
    <name evidence="2" type="ORF">DXN04_24040</name>
</gene>
<dbReference type="Proteomes" id="UP000261174">
    <property type="component" value="Unassembled WGS sequence"/>
</dbReference>
<accession>A0A3E1NXU2</accession>
<feature type="transmembrane region" description="Helical" evidence="1">
    <location>
        <begin position="6"/>
        <end position="26"/>
    </location>
</feature>
<sequence>MGNISTQSMLFIVLGIGILTILYMTLRDMFLKPKEKEATPATTAPVSEKRSSDAAVLPLQLQAYERMALLVDRINLQNLISRVYQPGLGATDMQVGLIHTIKAEFDHNVTQQIYVSPLAWEAVKTLKEQTITIINQVASQLPAEASAMDLNKQILEVFLQAESSPAEMTAQIVNAEARKLF</sequence>
<evidence type="ECO:0000313" key="3">
    <source>
        <dbReference type="Proteomes" id="UP000261174"/>
    </source>
</evidence>
<dbReference type="Pfam" id="PF25589">
    <property type="entry name" value="DUF7935"/>
    <property type="match status" value="1"/>
</dbReference>
<keyword evidence="1" id="KW-0812">Transmembrane</keyword>
<proteinExistence type="predicted"/>
<dbReference type="AlphaFoldDB" id="A0A3E1NXU2"/>